<evidence type="ECO:0000313" key="2">
    <source>
        <dbReference type="Proteomes" id="UP001303046"/>
    </source>
</evidence>
<dbReference type="Proteomes" id="UP001303046">
    <property type="component" value="Unassembled WGS sequence"/>
</dbReference>
<comment type="caution">
    <text evidence="1">The sequence shown here is derived from an EMBL/GenBank/DDBJ whole genome shotgun (WGS) entry which is preliminary data.</text>
</comment>
<gene>
    <name evidence="1" type="primary">Necator_chrIII.g9284</name>
    <name evidence="1" type="ORF">RB195_008519</name>
</gene>
<accession>A0ABR1CSE1</accession>
<reference evidence="1 2" key="1">
    <citation type="submission" date="2023-08" db="EMBL/GenBank/DDBJ databases">
        <title>A Necator americanus chromosomal reference genome.</title>
        <authorList>
            <person name="Ilik V."/>
            <person name="Petrzelkova K.J."/>
            <person name="Pardy F."/>
            <person name="Fuh T."/>
            <person name="Niatou-Singa F.S."/>
            <person name="Gouil Q."/>
            <person name="Baker L."/>
            <person name="Ritchie M.E."/>
            <person name="Jex A.R."/>
            <person name="Gazzola D."/>
            <person name="Li H."/>
            <person name="Toshio Fujiwara R."/>
            <person name="Zhan B."/>
            <person name="Aroian R.V."/>
            <person name="Pafco B."/>
            <person name="Schwarz E.M."/>
        </authorList>
    </citation>
    <scope>NUCLEOTIDE SEQUENCE [LARGE SCALE GENOMIC DNA]</scope>
    <source>
        <strain evidence="1 2">Aroian</strain>
        <tissue evidence="1">Whole animal</tissue>
    </source>
</reference>
<organism evidence="1 2">
    <name type="scientific">Necator americanus</name>
    <name type="common">Human hookworm</name>
    <dbReference type="NCBI Taxonomy" id="51031"/>
    <lineage>
        <taxon>Eukaryota</taxon>
        <taxon>Metazoa</taxon>
        <taxon>Ecdysozoa</taxon>
        <taxon>Nematoda</taxon>
        <taxon>Chromadorea</taxon>
        <taxon>Rhabditida</taxon>
        <taxon>Rhabditina</taxon>
        <taxon>Rhabditomorpha</taxon>
        <taxon>Strongyloidea</taxon>
        <taxon>Ancylostomatidae</taxon>
        <taxon>Bunostominae</taxon>
        <taxon>Necator</taxon>
    </lineage>
</organism>
<name>A0ABR1CSE1_NECAM</name>
<proteinExistence type="predicted"/>
<keyword evidence="2" id="KW-1185">Reference proteome</keyword>
<dbReference type="EMBL" id="JAVFWL010000003">
    <property type="protein sequence ID" value="KAK6740096.1"/>
    <property type="molecule type" value="Genomic_DNA"/>
</dbReference>
<protein>
    <submittedName>
        <fullName evidence="1">Uncharacterized protein</fullName>
    </submittedName>
</protein>
<evidence type="ECO:0000313" key="1">
    <source>
        <dbReference type="EMBL" id="KAK6740096.1"/>
    </source>
</evidence>
<sequence length="175" mass="19714">MIRRPVGGEAQVALDVFDSGPSRYMHDSPWRLSQIVKALQGDLSKHRQKKILEAAQRRTSLKKYRRDLREYNTLLAGVLSEDGTRISSRREMEIITEKFYSDLSRSSTPVSNPIIRTGDTPPRILPSEVRVTIKSMKPGTTLGPDFISPGSLHEILSEHMTSCPQKGRNPDGWKA</sequence>